<evidence type="ECO:0000256" key="2">
    <source>
        <dbReference type="ARBA" id="ARBA00011881"/>
    </source>
</evidence>
<feature type="binding site" evidence="6">
    <location>
        <position position="32"/>
    </location>
    <ligand>
        <name>NAD(+)</name>
        <dbReference type="ChEBI" id="CHEBI:57540"/>
    </ligand>
</feature>
<evidence type="ECO:0000259" key="9">
    <source>
        <dbReference type="SMART" id="SM00846"/>
    </source>
</evidence>
<name>A0A3L8D4R5_OOCBI</name>
<evidence type="ECO:0000256" key="6">
    <source>
        <dbReference type="PIRSR" id="PIRSR000149-3"/>
    </source>
</evidence>
<protein>
    <recommendedName>
        <fullName evidence="9">Glyceraldehyde 3-phosphate dehydrogenase NAD(P) binding domain-containing protein</fullName>
    </recommendedName>
</protein>
<dbReference type="GO" id="GO:0006096">
    <property type="term" value="P:glycolytic process"/>
    <property type="evidence" value="ECO:0007669"/>
    <property type="project" value="TreeGrafter"/>
</dbReference>
<evidence type="ECO:0000256" key="4">
    <source>
        <dbReference type="ARBA" id="ARBA00023027"/>
    </source>
</evidence>
<dbReference type="Pfam" id="PF00044">
    <property type="entry name" value="Gp_dh_N"/>
    <property type="match status" value="1"/>
</dbReference>
<proteinExistence type="inferred from homology"/>
<dbReference type="PANTHER" id="PTHR10836:SF76">
    <property type="entry name" value="GLYCERALDEHYDE-3-PHOSPHATE DEHYDROGENASE-RELATED"/>
    <property type="match status" value="1"/>
</dbReference>
<dbReference type="Gene3D" id="3.40.50.720">
    <property type="entry name" value="NAD(P)-binding Rossmann-like Domain"/>
    <property type="match status" value="1"/>
</dbReference>
<evidence type="ECO:0000313" key="10">
    <source>
        <dbReference type="EMBL" id="RLU15003.1"/>
    </source>
</evidence>
<accession>A0A3L8D4R5</accession>
<dbReference type="PANTHER" id="PTHR10836">
    <property type="entry name" value="GLYCERALDEHYDE 3-PHOSPHATE DEHYDROGENASE"/>
    <property type="match status" value="1"/>
</dbReference>
<dbReference type="Pfam" id="PF02800">
    <property type="entry name" value="Gp_dh_C"/>
    <property type="match status" value="1"/>
</dbReference>
<feature type="binding site" evidence="6">
    <location>
        <begin position="11"/>
        <end position="12"/>
    </location>
    <ligand>
        <name>NAD(+)</name>
        <dbReference type="ChEBI" id="CHEBI:57540"/>
    </ligand>
</feature>
<evidence type="ECO:0000256" key="3">
    <source>
        <dbReference type="ARBA" id="ARBA00023002"/>
    </source>
</evidence>
<dbReference type="EMBL" id="QOIP01000014">
    <property type="protein sequence ID" value="RLU15003.1"/>
    <property type="molecule type" value="Genomic_DNA"/>
</dbReference>
<dbReference type="Gene3D" id="3.30.360.10">
    <property type="entry name" value="Dihydrodipicolinate Reductase, domain 2"/>
    <property type="match status" value="1"/>
</dbReference>
<dbReference type="OrthoDB" id="1152826at2759"/>
<dbReference type="SUPFAM" id="SSF51735">
    <property type="entry name" value="NAD(P)-binding Rossmann-fold domains"/>
    <property type="match status" value="1"/>
</dbReference>
<gene>
    <name evidence="10" type="ORF">DMN91_012890</name>
</gene>
<reference evidence="10 11" key="1">
    <citation type="journal article" date="2018" name="Genome Res.">
        <title>The genomic architecture and molecular evolution of ant odorant receptors.</title>
        <authorList>
            <person name="McKenzie S.K."/>
            <person name="Kronauer D.J.C."/>
        </authorList>
    </citation>
    <scope>NUCLEOTIDE SEQUENCE [LARGE SCALE GENOMIC DNA]</scope>
    <source>
        <strain evidence="10">Clonal line C1</strain>
    </source>
</reference>
<dbReference type="InterPro" id="IPR036291">
    <property type="entry name" value="NAD(P)-bd_dom_sf"/>
</dbReference>
<comment type="subunit">
    <text evidence="2">Homotetramer.</text>
</comment>
<comment type="catalytic activity">
    <reaction evidence="5">
        <text>D-glyceraldehyde 3-phosphate + phosphate + NAD(+) = (2R)-3-phospho-glyceroyl phosphate + NADH + H(+)</text>
        <dbReference type="Rhea" id="RHEA:10300"/>
        <dbReference type="ChEBI" id="CHEBI:15378"/>
        <dbReference type="ChEBI" id="CHEBI:43474"/>
        <dbReference type="ChEBI" id="CHEBI:57540"/>
        <dbReference type="ChEBI" id="CHEBI:57604"/>
        <dbReference type="ChEBI" id="CHEBI:57945"/>
        <dbReference type="ChEBI" id="CHEBI:59776"/>
        <dbReference type="EC" id="1.2.1.12"/>
    </reaction>
</comment>
<feature type="binding site" evidence="6">
    <location>
        <position position="120"/>
    </location>
    <ligand>
        <name>NAD(+)</name>
        <dbReference type="ChEBI" id="CHEBI:57540"/>
    </ligand>
</feature>
<dbReference type="InterPro" id="IPR020828">
    <property type="entry name" value="GlycerAld_3-P_DH_NAD(P)-bd"/>
</dbReference>
<dbReference type="CDD" id="cd05214">
    <property type="entry name" value="GAPDH_I_N"/>
    <property type="match status" value="1"/>
</dbReference>
<dbReference type="AlphaFoldDB" id="A0A3L8D4R5"/>
<feature type="domain" description="Glyceraldehyde 3-phosphate dehydrogenase NAD(P) binding" evidence="9">
    <location>
        <begin position="2"/>
        <end position="150"/>
    </location>
</feature>
<evidence type="ECO:0000256" key="5">
    <source>
        <dbReference type="ARBA" id="ARBA00047698"/>
    </source>
</evidence>
<dbReference type="PIRSF" id="PIRSF000149">
    <property type="entry name" value="GAP_DH"/>
    <property type="match status" value="1"/>
</dbReference>
<organism evidence="10 11">
    <name type="scientific">Ooceraea biroi</name>
    <name type="common">Clonal raider ant</name>
    <name type="synonym">Cerapachys biroi</name>
    <dbReference type="NCBI Taxonomy" id="2015173"/>
    <lineage>
        <taxon>Eukaryota</taxon>
        <taxon>Metazoa</taxon>
        <taxon>Ecdysozoa</taxon>
        <taxon>Arthropoda</taxon>
        <taxon>Hexapoda</taxon>
        <taxon>Insecta</taxon>
        <taxon>Pterygota</taxon>
        <taxon>Neoptera</taxon>
        <taxon>Endopterygota</taxon>
        <taxon>Hymenoptera</taxon>
        <taxon>Apocrita</taxon>
        <taxon>Aculeata</taxon>
        <taxon>Formicoidea</taxon>
        <taxon>Formicidae</taxon>
        <taxon>Dorylinae</taxon>
        <taxon>Ooceraea</taxon>
    </lineage>
</organism>
<evidence type="ECO:0000313" key="11">
    <source>
        <dbReference type="Proteomes" id="UP000279307"/>
    </source>
</evidence>
<dbReference type="SMART" id="SM00846">
    <property type="entry name" value="Gp_dh_N"/>
    <property type="match status" value="1"/>
</dbReference>
<dbReference type="GO" id="GO:0005829">
    <property type="term" value="C:cytosol"/>
    <property type="evidence" value="ECO:0007669"/>
    <property type="project" value="TreeGrafter"/>
</dbReference>
<evidence type="ECO:0000256" key="7">
    <source>
        <dbReference type="PIRSR" id="PIRSR000149-4"/>
    </source>
</evidence>
<comment type="similarity">
    <text evidence="1 8">Belongs to the glyceraldehyde-3-phosphate dehydrogenase family.</text>
</comment>
<dbReference type="InterPro" id="IPR020831">
    <property type="entry name" value="GlycerAld/Erythrose_P_DH"/>
</dbReference>
<sequence>MAAVGINGFGRIGRMCLRVCLEKGIKVKLINDPFISTEYMIYLFKFDSTHGPYPQPLELAEENIVINNEIRIATKHIKHPNKIPWKDMEVTYVIETTGVFTDIQEASRHIDGGAKKVIITAPGNVPMLVFGVNHTCYNPEKDKVVSATSSTTNCTAPIVKLMHENFEVLEVAVTTIHAATAKGNVVDGPTCGKKFTTLWRNYRGCSQNIIPAMCSANISLDKIIPELKCKFSSIQFRVPISNVSLCDMTFRVNTSVGYLDVKKVMREASENRMKDVYDNEYGFASRIVDLLQYMYNADSGNVPVTAETIEHGDD</sequence>
<dbReference type="SUPFAM" id="SSF55347">
    <property type="entry name" value="Glyceraldehyde-3-phosphate dehydrogenase-like, C-terminal domain"/>
    <property type="match status" value="1"/>
</dbReference>
<evidence type="ECO:0000256" key="1">
    <source>
        <dbReference type="ARBA" id="ARBA00007406"/>
    </source>
</evidence>
<dbReference type="FunFam" id="3.40.50.720:FF:000001">
    <property type="entry name" value="Glyceraldehyde-3-phosphate dehydrogenase"/>
    <property type="match status" value="1"/>
</dbReference>
<comment type="caution">
    <text evidence="10">The sequence shown here is derived from an EMBL/GenBank/DDBJ whole genome shotgun (WGS) entry which is preliminary data.</text>
</comment>
<dbReference type="InterPro" id="IPR020829">
    <property type="entry name" value="GlycerAld_3-P_DH_cat"/>
</dbReference>
<dbReference type="PRINTS" id="PR00078">
    <property type="entry name" value="G3PDHDRGNASE"/>
</dbReference>
<keyword evidence="4 6" id="KW-0520">NAD</keyword>
<dbReference type="GO" id="GO:0051287">
    <property type="term" value="F:NAD binding"/>
    <property type="evidence" value="ECO:0007669"/>
    <property type="project" value="InterPro"/>
</dbReference>
<evidence type="ECO:0000256" key="8">
    <source>
        <dbReference type="RuleBase" id="RU000397"/>
    </source>
</evidence>
<dbReference type="GO" id="GO:0004365">
    <property type="term" value="F:glyceraldehyde-3-phosphate dehydrogenase (NAD+) (phosphorylating) activity"/>
    <property type="evidence" value="ECO:0007669"/>
    <property type="project" value="UniProtKB-EC"/>
</dbReference>
<feature type="site" description="Activates thiol group during catalysis" evidence="7">
    <location>
        <position position="177"/>
    </location>
</feature>
<keyword evidence="3" id="KW-0560">Oxidoreductase</keyword>
<dbReference type="Proteomes" id="UP000279307">
    <property type="component" value="Chromosome 14"/>
</dbReference>
<keyword evidence="6" id="KW-0547">Nucleotide-binding</keyword>